<dbReference type="AlphaFoldDB" id="A0A550JHD8"/>
<dbReference type="EMBL" id="VJVV01000003">
    <property type="protein sequence ID" value="TRO82631.1"/>
    <property type="molecule type" value="Genomic_DNA"/>
</dbReference>
<evidence type="ECO:0000313" key="2">
    <source>
        <dbReference type="Proteomes" id="UP000317155"/>
    </source>
</evidence>
<dbReference type="OrthoDB" id="9790372at2"/>
<comment type="caution">
    <text evidence="1">The sequence shown here is derived from an EMBL/GenBank/DDBJ whole genome shotgun (WGS) entry which is preliminary data.</text>
</comment>
<proteinExistence type="predicted"/>
<sequence length="182" mass="20465">MRLSVHDIRDEGLALEFVEPAANFPVLAELQERRECRFPEPLRVTLRIQPASGMFEVSGRIETCVETPCSRCLKPTLVVLDTSFELTYVRELPEIEGEEDEDGREISAEEMGLVLLQGDEIDLREVVQEQVVLAMPFHPLCAPSCRGLCPRCGADLNNEKCRCAPTDFSLKFAALKDLKIDK</sequence>
<reference evidence="1 2" key="1">
    <citation type="submission" date="2019-07" db="EMBL/GenBank/DDBJ databases">
        <title>Insights of Desulfuromonas acetexigens electromicrobiology.</title>
        <authorList>
            <person name="Katuri K."/>
            <person name="Sapireddy V."/>
            <person name="Shaw D.R."/>
            <person name="Saikaly P."/>
        </authorList>
    </citation>
    <scope>NUCLEOTIDE SEQUENCE [LARGE SCALE GENOMIC DNA]</scope>
    <source>
        <strain evidence="1 2">2873</strain>
    </source>
</reference>
<dbReference type="RefSeq" id="WP_092056810.1">
    <property type="nucleotide sequence ID" value="NZ_FOJJ01000023.1"/>
</dbReference>
<evidence type="ECO:0000313" key="1">
    <source>
        <dbReference type="EMBL" id="TRO82631.1"/>
    </source>
</evidence>
<accession>A0A550JHD8</accession>
<gene>
    <name evidence="1" type="ORF">FL622_05445</name>
</gene>
<dbReference type="InterPro" id="IPR003772">
    <property type="entry name" value="YceD"/>
</dbReference>
<dbReference type="PANTHER" id="PTHR34374:SF1">
    <property type="entry name" value="LARGE RIBOSOMAL RNA SUBUNIT ACCUMULATION PROTEIN YCED HOMOLOG 1, CHLOROPLASTIC"/>
    <property type="match status" value="1"/>
</dbReference>
<keyword evidence="2" id="KW-1185">Reference proteome</keyword>
<name>A0A550JHD8_9BACT</name>
<organism evidence="1 2">
    <name type="scientific">Trichloromonas acetexigens</name>
    <dbReference type="NCBI Taxonomy" id="38815"/>
    <lineage>
        <taxon>Bacteria</taxon>
        <taxon>Pseudomonadati</taxon>
        <taxon>Thermodesulfobacteriota</taxon>
        <taxon>Desulfuromonadia</taxon>
        <taxon>Desulfuromonadales</taxon>
        <taxon>Trichloromonadaceae</taxon>
        <taxon>Trichloromonas</taxon>
    </lineage>
</organism>
<dbReference type="Pfam" id="PF02620">
    <property type="entry name" value="YceD"/>
    <property type="match status" value="1"/>
</dbReference>
<protein>
    <submittedName>
        <fullName evidence="1">DUF177 domain-containing protein</fullName>
    </submittedName>
</protein>
<dbReference type="Proteomes" id="UP000317155">
    <property type="component" value="Unassembled WGS sequence"/>
</dbReference>
<dbReference type="PANTHER" id="PTHR34374">
    <property type="entry name" value="LARGE RIBOSOMAL RNA SUBUNIT ACCUMULATION PROTEIN YCED HOMOLOG 1, CHLOROPLASTIC"/>
    <property type="match status" value="1"/>
</dbReference>